<dbReference type="GO" id="GO:0046975">
    <property type="term" value="F:histone H3K36 methyltransferase activity"/>
    <property type="evidence" value="ECO:0007669"/>
    <property type="project" value="TreeGrafter"/>
</dbReference>
<dbReference type="Pfam" id="PF17906">
    <property type="entry name" value="HTH_48"/>
    <property type="match status" value="1"/>
</dbReference>
<dbReference type="GO" id="GO:0042800">
    <property type="term" value="F:histone H3K4 methyltransferase activity"/>
    <property type="evidence" value="ECO:0007669"/>
    <property type="project" value="TreeGrafter"/>
</dbReference>
<dbReference type="GO" id="GO:0005634">
    <property type="term" value="C:nucleus"/>
    <property type="evidence" value="ECO:0007669"/>
    <property type="project" value="TreeGrafter"/>
</dbReference>
<dbReference type="Gene3D" id="1.10.10.1450">
    <property type="match status" value="1"/>
</dbReference>
<dbReference type="GO" id="GO:0035861">
    <property type="term" value="C:site of double-strand break"/>
    <property type="evidence" value="ECO:0007669"/>
    <property type="project" value="TreeGrafter"/>
</dbReference>
<dbReference type="GO" id="GO:0031297">
    <property type="term" value="P:replication fork processing"/>
    <property type="evidence" value="ECO:0007669"/>
    <property type="project" value="TreeGrafter"/>
</dbReference>
<dbReference type="GO" id="GO:0006303">
    <property type="term" value="P:double-strand break repair via nonhomologous end joining"/>
    <property type="evidence" value="ECO:0007669"/>
    <property type="project" value="TreeGrafter"/>
</dbReference>
<reference evidence="1 2" key="1">
    <citation type="journal article" date="2011" name="Cell">
        <title>The monarch butterfly genome yields insights into long-distance migration.</title>
        <authorList>
            <person name="Zhan S."/>
            <person name="Merlin C."/>
            <person name="Boore J.L."/>
            <person name="Reppert S.M."/>
        </authorList>
    </citation>
    <scope>NUCLEOTIDE SEQUENCE [LARGE SCALE GENOMIC DNA]</scope>
    <source>
        <strain evidence="1">F-2</strain>
    </source>
</reference>
<gene>
    <name evidence="1" type="ORF">KGM_206167</name>
</gene>
<dbReference type="KEGG" id="dpl:KGM_206167"/>
<dbReference type="InterPro" id="IPR036388">
    <property type="entry name" value="WH-like_DNA-bd_sf"/>
</dbReference>
<name>A0A212F383_DANPL</name>
<accession>A0A212F383</accession>
<dbReference type="PANTHER" id="PTHR46060">
    <property type="entry name" value="MARINER MOS1 TRANSPOSASE-LIKE PROTEIN"/>
    <property type="match status" value="1"/>
</dbReference>
<comment type="caution">
    <text evidence="1">The sequence shown here is derived from an EMBL/GenBank/DDBJ whole genome shotgun (WGS) entry which is preliminary data.</text>
</comment>
<evidence type="ECO:0000313" key="2">
    <source>
        <dbReference type="Proteomes" id="UP000007151"/>
    </source>
</evidence>
<keyword evidence="2" id="KW-1185">Reference proteome</keyword>
<dbReference type="PANTHER" id="PTHR46060:SF2">
    <property type="entry name" value="HISTONE-LYSINE N-METHYLTRANSFERASE SETMAR"/>
    <property type="match status" value="1"/>
</dbReference>
<protein>
    <submittedName>
        <fullName evidence="1">SETMAR protein</fullName>
    </submittedName>
</protein>
<dbReference type="GO" id="GO:0003690">
    <property type="term" value="F:double-stranded DNA binding"/>
    <property type="evidence" value="ECO:0007669"/>
    <property type="project" value="TreeGrafter"/>
</dbReference>
<dbReference type="GO" id="GO:0015074">
    <property type="term" value="P:DNA integration"/>
    <property type="evidence" value="ECO:0007669"/>
    <property type="project" value="TreeGrafter"/>
</dbReference>
<dbReference type="InterPro" id="IPR041426">
    <property type="entry name" value="Mos1_HTH"/>
</dbReference>
<dbReference type="GO" id="GO:0000793">
    <property type="term" value="C:condensed chromosome"/>
    <property type="evidence" value="ECO:0007669"/>
    <property type="project" value="TreeGrafter"/>
</dbReference>
<organism evidence="1 2">
    <name type="scientific">Danaus plexippus plexippus</name>
    <dbReference type="NCBI Taxonomy" id="278856"/>
    <lineage>
        <taxon>Eukaryota</taxon>
        <taxon>Metazoa</taxon>
        <taxon>Ecdysozoa</taxon>
        <taxon>Arthropoda</taxon>
        <taxon>Hexapoda</taxon>
        <taxon>Insecta</taxon>
        <taxon>Pterygota</taxon>
        <taxon>Neoptera</taxon>
        <taxon>Endopterygota</taxon>
        <taxon>Lepidoptera</taxon>
        <taxon>Glossata</taxon>
        <taxon>Ditrysia</taxon>
        <taxon>Papilionoidea</taxon>
        <taxon>Nymphalidae</taxon>
        <taxon>Danainae</taxon>
        <taxon>Danaini</taxon>
        <taxon>Danaina</taxon>
        <taxon>Danaus</taxon>
        <taxon>Danaus</taxon>
    </lineage>
</organism>
<dbReference type="OrthoDB" id="6924958at2759"/>
<sequence length="110" mass="12239">MAVSNAIIRACLLYEFKLGSKAAEAGRKICTALRKGAVAERTSQKWFKKFVSGNESLDDEPRSGRPSTINNEDIKLAIEQDSSQTCQALALQFNVSDETIRMHLHQLGKR</sequence>
<dbReference type="InterPro" id="IPR052709">
    <property type="entry name" value="Transposase-MT_Hybrid"/>
</dbReference>
<dbReference type="eggNOG" id="KOG3575">
    <property type="taxonomic scope" value="Eukaryota"/>
</dbReference>
<dbReference type="GO" id="GO:0044547">
    <property type="term" value="F:DNA topoisomerase binding"/>
    <property type="evidence" value="ECO:0007669"/>
    <property type="project" value="TreeGrafter"/>
</dbReference>
<dbReference type="EMBL" id="AGBW02010602">
    <property type="protein sequence ID" value="OWR48199.1"/>
    <property type="molecule type" value="Genomic_DNA"/>
</dbReference>
<dbReference type="GO" id="GO:0003697">
    <property type="term" value="F:single-stranded DNA binding"/>
    <property type="evidence" value="ECO:0007669"/>
    <property type="project" value="TreeGrafter"/>
</dbReference>
<evidence type="ECO:0000313" key="1">
    <source>
        <dbReference type="EMBL" id="OWR48199.1"/>
    </source>
</evidence>
<dbReference type="GO" id="GO:0000014">
    <property type="term" value="F:single-stranded DNA endodeoxyribonuclease activity"/>
    <property type="evidence" value="ECO:0007669"/>
    <property type="project" value="TreeGrafter"/>
</dbReference>
<dbReference type="GO" id="GO:0044774">
    <property type="term" value="P:mitotic DNA integrity checkpoint signaling"/>
    <property type="evidence" value="ECO:0007669"/>
    <property type="project" value="TreeGrafter"/>
</dbReference>
<proteinExistence type="predicted"/>
<dbReference type="AlphaFoldDB" id="A0A212F383"/>
<dbReference type="STRING" id="278856.A0A212F383"/>
<dbReference type="Gene3D" id="1.10.10.10">
    <property type="entry name" value="Winged helix-like DNA-binding domain superfamily/Winged helix DNA-binding domain"/>
    <property type="match status" value="1"/>
</dbReference>
<dbReference type="Proteomes" id="UP000007151">
    <property type="component" value="Unassembled WGS sequence"/>
</dbReference>
<dbReference type="GO" id="GO:0000729">
    <property type="term" value="P:DNA double-strand break processing"/>
    <property type="evidence" value="ECO:0007669"/>
    <property type="project" value="TreeGrafter"/>
</dbReference>